<keyword evidence="12" id="KW-1185">Reference proteome</keyword>
<dbReference type="EMBL" id="AVPF01000017">
    <property type="protein sequence ID" value="KGX89233.1"/>
    <property type="molecule type" value="Genomic_DNA"/>
</dbReference>
<keyword evidence="3 8" id="KW-0963">Cytoplasm</keyword>
<protein>
    <recommendedName>
        <fullName evidence="8">Nucleoid occlusion protein</fullName>
        <shortName evidence="8">Noc</shortName>
    </recommendedName>
</protein>
<dbReference type="SUPFAM" id="SSF110849">
    <property type="entry name" value="ParB/Sulfiredoxin"/>
    <property type="match status" value="1"/>
</dbReference>
<comment type="similarity">
    <text evidence="2 8">Belongs to the ParB family.</text>
</comment>
<dbReference type="PANTHER" id="PTHR33375:SF8">
    <property type="entry name" value="NUCLEOID OCCLUSION PROTEIN"/>
    <property type="match status" value="1"/>
</dbReference>
<feature type="region of interest" description="Disordered" evidence="9">
    <location>
        <begin position="1"/>
        <end position="39"/>
    </location>
</feature>
<dbReference type="CDD" id="cd00093">
    <property type="entry name" value="HTH_XRE"/>
    <property type="match status" value="1"/>
</dbReference>
<evidence type="ECO:0000256" key="8">
    <source>
        <dbReference type="HAMAP-Rule" id="MF_02015"/>
    </source>
</evidence>
<dbReference type="FunFam" id="3.90.1530.30:FF:000001">
    <property type="entry name" value="Chromosome partitioning protein ParB"/>
    <property type="match status" value="1"/>
</dbReference>
<dbReference type="GO" id="GO:0003677">
    <property type="term" value="F:DNA binding"/>
    <property type="evidence" value="ECO:0007669"/>
    <property type="project" value="UniProtKB-UniRule"/>
</dbReference>
<proteinExistence type="inferred from homology"/>
<dbReference type="InterPro" id="IPR023705">
    <property type="entry name" value="Nucleoid_occlusion_protein"/>
</dbReference>
<dbReference type="PROSITE" id="PS50943">
    <property type="entry name" value="HTH_CROC1"/>
    <property type="match status" value="1"/>
</dbReference>
<dbReference type="GO" id="GO:0045881">
    <property type="term" value="P:positive regulation of sporulation resulting in formation of a cellular spore"/>
    <property type="evidence" value="ECO:0007669"/>
    <property type="project" value="TreeGrafter"/>
</dbReference>
<accession>A0A0A5GDE3</accession>
<dbReference type="GO" id="GO:0009295">
    <property type="term" value="C:nucleoid"/>
    <property type="evidence" value="ECO:0007669"/>
    <property type="project" value="UniProtKB-SubCell"/>
</dbReference>
<evidence type="ECO:0000256" key="9">
    <source>
        <dbReference type="SAM" id="MobiDB-lite"/>
    </source>
</evidence>
<sequence>MKHPFSRLFGIGDKAEADQETSEQGQEQEQEKEPDYHPDEVIQVPVNQIQPNRYQPRSIFNDEKIEELAQTIHTHGLIQPIVVRRVQDEADGFELIAGERRWRAAQSLGWEEVPAIIREMDETQTASVALIENLQREELTVIEEAMAYAKLLEIHGLTQEALAQRLGKSQSTIANKLRLLKLPEAVQYAILEKSITERHARALIALKEPEKQEKLLNEIIEKSLNVKQTEERIAKMLDTSEPKKSKPKLKGISKDMRIAMNTIRQSLTMVSDTGINVETDEEEHDDYYQITIKLPKNNRK</sequence>
<evidence type="ECO:0000256" key="5">
    <source>
        <dbReference type="ARBA" id="ARBA00023125"/>
    </source>
</evidence>
<feature type="compositionally biased region" description="Acidic residues" evidence="9">
    <location>
        <begin position="18"/>
        <end position="28"/>
    </location>
</feature>
<organism evidence="11 12">
    <name type="scientific">Pontibacillus marinus BH030004 = DSM 16465</name>
    <dbReference type="NCBI Taxonomy" id="1385511"/>
    <lineage>
        <taxon>Bacteria</taxon>
        <taxon>Bacillati</taxon>
        <taxon>Bacillota</taxon>
        <taxon>Bacilli</taxon>
        <taxon>Bacillales</taxon>
        <taxon>Bacillaceae</taxon>
        <taxon>Pontibacillus</taxon>
    </lineage>
</organism>
<dbReference type="GO" id="GO:0007059">
    <property type="term" value="P:chromosome segregation"/>
    <property type="evidence" value="ECO:0007669"/>
    <property type="project" value="TreeGrafter"/>
</dbReference>
<dbReference type="AlphaFoldDB" id="A0A0A5GDE3"/>
<evidence type="ECO:0000256" key="3">
    <source>
        <dbReference type="ARBA" id="ARBA00022490"/>
    </source>
</evidence>
<dbReference type="GO" id="GO:0005737">
    <property type="term" value="C:cytoplasm"/>
    <property type="evidence" value="ECO:0007669"/>
    <property type="project" value="UniProtKB-UniRule"/>
</dbReference>
<dbReference type="FunFam" id="1.10.10.2830:FF:000001">
    <property type="entry name" value="Chromosome partitioning protein ParB"/>
    <property type="match status" value="1"/>
</dbReference>
<dbReference type="HAMAP" id="MF_02015">
    <property type="entry name" value="ParB_Noc"/>
    <property type="match status" value="1"/>
</dbReference>
<dbReference type="InterPro" id="IPR041468">
    <property type="entry name" value="HTH_ParB/Spo0J"/>
</dbReference>
<dbReference type="STRING" id="1385511.GCA_000425225_01607"/>
<dbReference type="NCBIfam" id="TIGR04285">
    <property type="entry name" value="nucleoid_noc"/>
    <property type="match status" value="1"/>
</dbReference>
<keyword evidence="7 8" id="KW-0131">Cell cycle</keyword>
<keyword evidence="4 8" id="KW-0132">Cell division</keyword>
<evidence type="ECO:0000313" key="11">
    <source>
        <dbReference type="EMBL" id="KGX89233.1"/>
    </source>
</evidence>
<evidence type="ECO:0000256" key="4">
    <source>
        <dbReference type="ARBA" id="ARBA00022618"/>
    </source>
</evidence>
<dbReference type="InterPro" id="IPR050336">
    <property type="entry name" value="Chromosome_partition/occlusion"/>
</dbReference>
<reference evidence="11 12" key="1">
    <citation type="submission" date="2013-08" db="EMBL/GenBank/DDBJ databases">
        <authorList>
            <person name="Huang J."/>
            <person name="Wang G."/>
        </authorList>
    </citation>
    <scope>NUCLEOTIDE SEQUENCE [LARGE SCALE GENOMIC DNA]</scope>
    <source>
        <strain evidence="11 12">BH030004</strain>
    </source>
</reference>
<evidence type="ECO:0000259" key="10">
    <source>
        <dbReference type="PROSITE" id="PS50943"/>
    </source>
</evidence>
<dbReference type="Gene3D" id="1.10.10.2830">
    <property type="match status" value="1"/>
</dbReference>
<dbReference type="eggNOG" id="COG1475">
    <property type="taxonomic scope" value="Bacteria"/>
</dbReference>
<comment type="subcellular location">
    <subcellularLocation>
        <location evidence="1 8">Cytoplasm</location>
        <location evidence="1 8">Nucleoid</location>
    </subcellularLocation>
</comment>
<dbReference type="Pfam" id="PF02195">
    <property type="entry name" value="ParB_N"/>
    <property type="match status" value="1"/>
</dbReference>
<feature type="compositionally biased region" description="Basic and acidic residues" evidence="9">
    <location>
        <begin position="29"/>
        <end position="39"/>
    </location>
</feature>
<dbReference type="InterPro" id="IPR036086">
    <property type="entry name" value="ParB/Sulfiredoxin_sf"/>
</dbReference>
<dbReference type="CDD" id="cd16393">
    <property type="entry name" value="SPO0J_N"/>
    <property type="match status" value="1"/>
</dbReference>
<evidence type="ECO:0000256" key="6">
    <source>
        <dbReference type="ARBA" id="ARBA00023210"/>
    </source>
</evidence>
<gene>
    <name evidence="8" type="primary">noc</name>
    <name evidence="11" type="ORF">N783_06970</name>
</gene>
<dbReference type="SMART" id="SM00470">
    <property type="entry name" value="ParB"/>
    <property type="match status" value="1"/>
</dbReference>
<evidence type="ECO:0000313" key="12">
    <source>
        <dbReference type="Proteomes" id="UP000030403"/>
    </source>
</evidence>
<dbReference type="Proteomes" id="UP000030403">
    <property type="component" value="Unassembled WGS sequence"/>
</dbReference>
<feature type="domain" description="HTH cro/C1-type" evidence="10">
    <location>
        <begin position="150"/>
        <end position="175"/>
    </location>
</feature>
<dbReference type="OrthoDB" id="9802051at2"/>
<evidence type="ECO:0000256" key="7">
    <source>
        <dbReference type="ARBA" id="ARBA00023306"/>
    </source>
</evidence>
<dbReference type="InterPro" id="IPR001387">
    <property type="entry name" value="Cro/C1-type_HTH"/>
</dbReference>
<keyword evidence="5 8" id="KW-0238">DNA-binding</keyword>
<evidence type="ECO:0000256" key="2">
    <source>
        <dbReference type="ARBA" id="ARBA00006295"/>
    </source>
</evidence>
<dbReference type="InterPro" id="IPR003115">
    <property type="entry name" value="ParB_N"/>
</dbReference>
<evidence type="ECO:0000256" key="1">
    <source>
        <dbReference type="ARBA" id="ARBA00004453"/>
    </source>
</evidence>
<comment type="function">
    <text evidence="8">Effects nucleoid occlusion by binding relatively nonspecifically to DNA and preventing the assembly of the division machinery in the vicinity of the nucleoid, especially under conditions that disturb the cell cycle. It helps to coordinate cell division and chromosome segregation by preventing the formation of the Z ring through the nucleoid, which would cause chromosome breakage.</text>
</comment>
<dbReference type="Gene3D" id="3.90.1530.30">
    <property type="match status" value="1"/>
</dbReference>
<dbReference type="RefSeq" id="WP_027448480.1">
    <property type="nucleotide sequence ID" value="NZ_AVPF01000017.1"/>
</dbReference>
<feature type="DNA-binding region" description="H-T-H motif" evidence="8">
    <location>
        <begin position="160"/>
        <end position="179"/>
    </location>
</feature>
<dbReference type="PANTHER" id="PTHR33375">
    <property type="entry name" value="CHROMOSOME-PARTITIONING PROTEIN PARB-RELATED"/>
    <property type="match status" value="1"/>
</dbReference>
<dbReference type="GO" id="GO:0000917">
    <property type="term" value="P:division septum assembly"/>
    <property type="evidence" value="ECO:0007669"/>
    <property type="project" value="UniProtKB-KW"/>
</dbReference>
<dbReference type="Pfam" id="PF17762">
    <property type="entry name" value="HTH_ParB"/>
    <property type="match status" value="1"/>
</dbReference>
<name>A0A0A5GDE3_9BACI</name>
<comment type="caution">
    <text evidence="11">The sequence shown here is derived from an EMBL/GenBank/DDBJ whole genome shotgun (WGS) entry which is preliminary data.</text>
</comment>
<keyword evidence="6 8" id="KW-0717">Septation</keyword>
<dbReference type="NCBIfam" id="TIGR00180">
    <property type="entry name" value="parB_part"/>
    <property type="match status" value="1"/>
</dbReference>
<dbReference type="InterPro" id="IPR004437">
    <property type="entry name" value="ParB/RepB/Spo0J"/>
</dbReference>
<dbReference type="GO" id="GO:0005694">
    <property type="term" value="C:chromosome"/>
    <property type="evidence" value="ECO:0007669"/>
    <property type="project" value="TreeGrafter"/>
</dbReference>